<dbReference type="EnsemblMetazoa" id="SSS_6024s_mrna">
    <property type="protein sequence ID" value="KAF7494983.1"/>
    <property type="gene ID" value="SSS_6024"/>
</dbReference>
<gene>
    <name evidence="5" type="ORF">SSS_6024</name>
</gene>
<comment type="similarity">
    <text evidence="1">Belongs to the zygin family.</text>
</comment>
<evidence type="ECO:0000313" key="7">
    <source>
        <dbReference type="Proteomes" id="UP000070412"/>
    </source>
</evidence>
<dbReference type="InterPro" id="IPR011680">
    <property type="entry name" value="FEZ"/>
</dbReference>
<dbReference type="AlphaFoldDB" id="A0A834VIH7"/>
<feature type="compositionally biased region" description="Polar residues" evidence="4">
    <location>
        <begin position="435"/>
        <end position="452"/>
    </location>
</feature>
<reference evidence="7" key="1">
    <citation type="journal article" date="2020" name="PLoS Negl. Trop. Dis.">
        <title>High-quality nuclear genome for Sarcoptes scabiei-A critical resource for a neglected parasite.</title>
        <authorList>
            <person name="Korhonen P.K."/>
            <person name="Gasser R.B."/>
            <person name="Ma G."/>
            <person name="Wang T."/>
            <person name="Stroehlein A.J."/>
            <person name="Young N.D."/>
            <person name="Ang C.S."/>
            <person name="Fernando D.D."/>
            <person name="Lu H.C."/>
            <person name="Taylor S."/>
            <person name="Reynolds S.L."/>
            <person name="Mofiz E."/>
            <person name="Najaraj S.H."/>
            <person name="Gowda H."/>
            <person name="Madugundu A."/>
            <person name="Renuse S."/>
            <person name="Holt D."/>
            <person name="Pandey A."/>
            <person name="Papenfuss A.T."/>
            <person name="Fischer K."/>
        </authorList>
    </citation>
    <scope>NUCLEOTIDE SEQUENCE [LARGE SCALE GENOMIC DNA]</scope>
</reference>
<accession>A0A834VIH7</accession>
<keyword evidence="2" id="KW-0597">Phosphoprotein</keyword>
<sequence>MSSMLEVTDRIPYQKTMDEDDNDFGDFQVFNEENIPSTIKSAVQSPFDSTEIKIDRTYLDEQFRKLFSVNFDLKSNDETIIRSLEDTINDCPVWDHLTGNFKTPTLLNFKKSHSFQAYVESLKLGGESGSDSCHRQKSLSPKSIKNVNHFEEDDIVNDLDMHSLIISSFQQSPMNEENGGVEQSEINVDEIIEEIHSMYADQSPNQDDNEDYEDSQTIHDFDRVRDRKLMEEKKLLSLDASTLLDAALNSWQNNRLQIHFNESFNLDQQNNNRITEEPEESQFHSLPSNLNESNSIIDYNKLFTNNFDDLKITTAQQQSMLQRCFETERIQNDQSLIDSKRNKIEQLDLIEKLNQLSIVGLNELYMEMEQVIQIRSEILIQELALRDELEFEKEQKNTFISLLLSVQNKRQNIIPLSSSSSSNKKRSSEKLSSKTTENGIVLSGTSTTSSKPKVSIHQRNSSDSSDRKKSLTNCNQTKSNSLIMMARDLTNIGSNLKQTIFSPQKSNPIYLTTVIPYKKSMIPIDLPTIQILNQLLKALDENSPSVPKLLTDYILKVICPK</sequence>
<protein>
    <submittedName>
        <fullName evidence="5">Fasciculation and elongation protein zeta-1</fullName>
    </submittedName>
</protein>
<feature type="region of interest" description="Disordered" evidence="4">
    <location>
        <begin position="415"/>
        <end position="477"/>
    </location>
</feature>
<dbReference type="GO" id="GO:0030424">
    <property type="term" value="C:axon"/>
    <property type="evidence" value="ECO:0007669"/>
    <property type="project" value="TreeGrafter"/>
</dbReference>
<evidence type="ECO:0000256" key="3">
    <source>
        <dbReference type="ARBA" id="ARBA00023054"/>
    </source>
</evidence>
<keyword evidence="7" id="KW-1185">Reference proteome</keyword>
<evidence type="ECO:0000256" key="4">
    <source>
        <dbReference type="SAM" id="MobiDB-lite"/>
    </source>
</evidence>
<organism evidence="5">
    <name type="scientific">Sarcoptes scabiei</name>
    <name type="common">Itch mite</name>
    <name type="synonym">Acarus scabiei</name>
    <dbReference type="NCBI Taxonomy" id="52283"/>
    <lineage>
        <taxon>Eukaryota</taxon>
        <taxon>Metazoa</taxon>
        <taxon>Ecdysozoa</taxon>
        <taxon>Arthropoda</taxon>
        <taxon>Chelicerata</taxon>
        <taxon>Arachnida</taxon>
        <taxon>Acari</taxon>
        <taxon>Acariformes</taxon>
        <taxon>Sarcoptiformes</taxon>
        <taxon>Astigmata</taxon>
        <taxon>Psoroptidia</taxon>
        <taxon>Sarcoptoidea</taxon>
        <taxon>Sarcoptidae</taxon>
        <taxon>Sarcoptinae</taxon>
        <taxon>Sarcoptes</taxon>
    </lineage>
</organism>
<dbReference type="PANTHER" id="PTHR12394">
    <property type="entry name" value="ZYGIN"/>
    <property type="match status" value="1"/>
</dbReference>
<evidence type="ECO:0000256" key="2">
    <source>
        <dbReference type="ARBA" id="ARBA00022553"/>
    </source>
</evidence>
<evidence type="ECO:0000256" key="1">
    <source>
        <dbReference type="ARBA" id="ARBA00006788"/>
    </source>
</evidence>
<dbReference type="EMBL" id="WVUK01000051">
    <property type="protein sequence ID" value="KAF7494983.1"/>
    <property type="molecule type" value="Genomic_DNA"/>
</dbReference>
<keyword evidence="3" id="KW-0175">Coiled coil</keyword>
<dbReference type="PANTHER" id="PTHR12394:SF12">
    <property type="entry name" value="LD08195P"/>
    <property type="match status" value="1"/>
</dbReference>
<dbReference type="Proteomes" id="UP000070412">
    <property type="component" value="Unassembled WGS sequence"/>
</dbReference>
<reference evidence="5" key="2">
    <citation type="submission" date="2020-01" db="EMBL/GenBank/DDBJ databases">
        <authorList>
            <person name="Korhonen P.K.K."/>
            <person name="Guangxu M.G."/>
            <person name="Wang T.W."/>
            <person name="Stroehlein A.J.S."/>
            <person name="Young N.D."/>
            <person name="Ang C.-S.A."/>
            <person name="Fernando D.W.F."/>
            <person name="Lu H.L."/>
            <person name="Taylor S.T."/>
            <person name="Ehtesham M.E.M."/>
            <person name="Najaraj S.H.N."/>
            <person name="Harsha G.H.G."/>
            <person name="Madugundu A.M."/>
            <person name="Renuse S.R."/>
            <person name="Holt D.H."/>
            <person name="Pandey A.P."/>
            <person name="Papenfuss A.P."/>
            <person name="Gasser R.B.G."/>
            <person name="Fischer K.F."/>
        </authorList>
    </citation>
    <scope>NUCLEOTIDE SEQUENCE</scope>
    <source>
        <strain evidence="5">SSS_KF_BRIS2020</strain>
    </source>
</reference>
<evidence type="ECO:0000313" key="5">
    <source>
        <dbReference type="EMBL" id="KAF7494983.1"/>
    </source>
</evidence>
<evidence type="ECO:0000313" key="6">
    <source>
        <dbReference type="EnsemblMetazoa" id="KAF7494983.1"/>
    </source>
</evidence>
<dbReference type="OrthoDB" id="7959977at2759"/>
<dbReference type="Pfam" id="PF07763">
    <property type="entry name" value="FEZ"/>
    <property type="match status" value="2"/>
</dbReference>
<proteinExistence type="inferred from homology"/>
<dbReference type="GO" id="GO:0005737">
    <property type="term" value="C:cytoplasm"/>
    <property type="evidence" value="ECO:0007669"/>
    <property type="project" value="TreeGrafter"/>
</dbReference>
<reference evidence="6" key="3">
    <citation type="submission" date="2022-06" db="UniProtKB">
        <authorList>
            <consortium name="EnsemblMetazoa"/>
        </authorList>
    </citation>
    <scope>IDENTIFICATION</scope>
</reference>
<name>A0A834VIH7_SARSC</name>